<reference evidence="6 7" key="1">
    <citation type="submission" date="2017-05" db="EMBL/GenBank/DDBJ databases">
        <authorList>
            <person name="Song R."/>
            <person name="Chenine A.L."/>
            <person name="Ruprecht R.M."/>
        </authorList>
    </citation>
    <scope>NUCLEOTIDE SEQUENCE [LARGE SCALE GENOMIC DNA]</scope>
    <source>
        <strain evidence="6 7">DSM 26136</strain>
    </source>
</reference>
<dbReference type="RefSeq" id="WP_087281337.1">
    <property type="nucleotide sequence ID" value="NZ_CP021455.1"/>
</dbReference>
<dbReference type="EMBL" id="CP021455">
    <property type="protein sequence ID" value="ARU05307.1"/>
    <property type="molecule type" value="Genomic_DNA"/>
</dbReference>
<dbReference type="Pfam" id="PF07690">
    <property type="entry name" value="MFS_1"/>
    <property type="match status" value="1"/>
</dbReference>
<keyword evidence="2 4" id="KW-1133">Transmembrane helix</keyword>
<dbReference type="SUPFAM" id="SSF103473">
    <property type="entry name" value="MFS general substrate transporter"/>
    <property type="match status" value="1"/>
</dbReference>
<dbReference type="InterPro" id="IPR020846">
    <property type="entry name" value="MFS_dom"/>
</dbReference>
<evidence type="ECO:0000256" key="2">
    <source>
        <dbReference type="ARBA" id="ARBA00022989"/>
    </source>
</evidence>
<accession>A0A1Y0ENW0</accession>
<feature type="transmembrane region" description="Helical" evidence="4">
    <location>
        <begin position="64"/>
        <end position="84"/>
    </location>
</feature>
<keyword evidence="3 4" id="KW-0472">Membrane</keyword>
<dbReference type="OrthoDB" id="3573349at2"/>
<evidence type="ECO:0000313" key="7">
    <source>
        <dbReference type="Proteomes" id="UP000196138"/>
    </source>
</evidence>
<keyword evidence="7" id="KW-1185">Reference proteome</keyword>
<dbReference type="InterPro" id="IPR036259">
    <property type="entry name" value="MFS_trans_sf"/>
</dbReference>
<dbReference type="AlphaFoldDB" id="A0A1Y0ENW0"/>
<feature type="domain" description="Major facilitator superfamily (MFS) profile" evidence="5">
    <location>
        <begin position="25"/>
        <end position="415"/>
    </location>
</feature>
<evidence type="ECO:0000256" key="3">
    <source>
        <dbReference type="ARBA" id="ARBA00023136"/>
    </source>
</evidence>
<proteinExistence type="predicted"/>
<evidence type="ECO:0000313" key="6">
    <source>
        <dbReference type="EMBL" id="ARU05307.1"/>
    </source>
</evidence>
<feature type="transmembrane region" description="Helical" evidence="4">
    <location>
        <begin position="360"/>
        <end position="383"/>
    </location>
</feature>
<name>A0A1Y0ENW0_9BURK</name>
<evidence type="ECO:0000256" key="4">
    <source>
        <dbReference type="SAM" id="Phobius"/>
    </source>
</evidence>
<feature type="transmembrane region" description="Helical" evidence="4">
    <location>
        <begin position="117"/>
        <end position="137"/>
    </location>
</feature>
<keyword evidence="1 4" id="KW-0812">Transmembrane</keyword>
<evidence type="ECO:0000256" key="1">
    <source>
        <dbReference type="ARBA" id="ARBA00022692"/>
    </source>
</evidence>
<feature type="transmembrane region" description="Helical" evidence="4">
    <location>
        <begin position="272"/>
        <end position="290"/>
    </location>
</feature>
<dbReference type="PANTHER" id="PTHR11360">
    <property type="entry name" value="MONOCARBOXYLATE TRANSPORTER"/>
    <property type="match status" value="1"/>
</dbReference>
<feature type="transmembrane region" description="Helical" evidence="4">
    <location>
        <begin position="181"/>
        <end position="201"/>
    </location>
</feature>
<dbReference type="Proteomes" id="UP000196138">
    <property type="component" value="Chromosome"/>
</dbReference>
<organism evidence="6 7">
    <name type="scientific">Comamonas serinivorans</name>
    <dbReference type="NCBI Taxonomy" id="1082851"/>
    <lineage>
        <taxon>Bacteria</taxon>
        <taxon>Pseudomonadati</taxon>
        <taxon>Pseudomonadota</taxon>
        <taxon>Betaproteobacteria</taxon>
        <taxon>Burkholderiales</taxon>
        <taxon>Comamonadaceae</taxon>
        <taxon>Comamonas</taxon>
    </lineage>
</organism>
<gene>
    <name evidence="6" type="ORF">CCO03_11990</name>
</gene>
<sequence>MVEHTGAVPKAGLRQAPFGGFYGWVVVAAVFMVTLVGFGCAYSFGSFIAVLQGEFGASRGSVSLVFSIAGCLYFGLGVVSGPMADRWGARGVTAAGMALVALGMVAASRAQSIGQVYWAYGIGIGLGVGLSYVPGLGAVQRWFLKRRGFASGLAVSGIGVGTLLVPPLAAGLIEWLGWRQAYLVLGAGALVLGLGAALLIADDPHAYGTGPDGEPATPASVTPQGLSLREAMVTPRFIWLYAACSVAAFGIFVPFVHLVPHALDQGVPAHDAVLLLGVVGVGSTLGRFFLGALADRFGRDRFLMAMSLGVAVALALWAVSHGFWALALVAAVFGVFYGGWVAVIPAVTAEHFGGRHVGSIIGVLYTSVALGTLLGPTAVGYAFDATHSYVWPIAISAASTALAAALAWVSSRTVSPMAALQHAASDA</sequence>
<dbReference type="InterPro" id="IPR011701">
    <property type="entry name" value="MFS"/>
</dbReference>
<dbReference type="KEGG" id="cser:CCO03_11990"/>
<feature type="transmembrane region" description="Helical" evidence="4">
    <location>
        <begin position="389"/>
        <end position="409"/>
    </location>
</feature>
<protein>
    <submittedName>
        <fullName evidence="6">MFS transporter</fullName>
    </submittedName>
</protein>
<feature type="transmembrane region" description="Helical" evidence="4">
    <location>
        <begin position="238"/>
        <end position="260"/>
    </location>
</feature>
<evidence type="ECO:0000259" key="5">
    <source>
        <dbReference type="PROSITE" id="PS50850"/>
    </source>
</evidence>
<dbReference type="PROSITE" id="PS50850">
    <property type="entry name" value="MFS"/>
    <property type="match status" value="1"/>
</dbReference>
<feature type="transmembrane region" description="Helical" evidence="4">
    <location>
        <begin position="91"/>
        <end position="111"/>
    </location>
</feature>
<feature type="transmembrane region" description="Helical" evidence="4">
    <location>
        <begin position="149"/>
        <end position="169"/>
    </location>
</feature>
<feature type="transmembrane region" description="Helical" evidence="4">
    <location>
        <begin position="21"/>
        <end position="44"/>
    </location>
</feature>
<dbReference type="GO" id="GO:0022857">
    <property type="term" value="F:transmembrane transporter activity"/>
    <property type="evidence" value="ECO:0007669"/>
    <property type="project" value="InterPro"/>
</dbReference>
<dbReference type="PANTHER" id="PTHR11360:SF284">
    <property type="entry name" value="EG:103B4.3 PROTEIN-RELATED"/>
    <property type="match status" value="1"/>
</dbReference>
<dbReference type="InterPro" id="IPR050327">
    <property type="entry name" value="Proton-linked_MCT"/>
</dbReference>
<dbReference type="Gene3D" id="1.20.1250.20">
    <property type="entry name" value="MFS general substrate transporter like domains"/>
    <property type="match status" value="2"/>
</dbReference>
<feature type="transmembrane region" description="Helical" evidence="4">
    <location>
        <begin position="325"/>
        <end position="348"/>
    </location>
</feature>
<feature type="transmembrane region" description="Helical" evidence="4">
    <location>
        <begin position="302"/>
        <end position="319"/>
    </location>
</feature>